<dbReference type="GO" id="GO:0003825">
    <property type="term" value="F:alpha,alpha-trehalose-phosphate synthase (UDP-forming) activity"/>
    <property type="evidence" value="ECO:0007669"/>
    <property type="project" value="TreeGrafter"/>
</dbReference>
<dbReference type="InterPro" id="IPR001830">
    <property type="entry name" value="Glyco_trans_20"/>
</dbReference>
<accession>A0A5B8UUZ2</accession>
<dbReference type="EMBL" id="CP042436">
    <property type="protein sequence ID" value="QEC62874.1"/>
    <property type="molecule type" value="Genomic_DNA"/>
</dbReference>
<dbReference type="Gene3D" id="3.40.50.1000">
    <property type="entry name" value="HAD superfamily/HAD-like"/>
    <property type="match status" value="1"/>
</dbReference>
<dbReference type="SUPFAM" id="SSF56784">
    <property type="entry name" value="HAD-like"/>
    <property type="match status" value="1"/>
</dbReference>
<feature type="coiled-coil region" evidence="3">
    <location>
        <begin position="431"/>
        <end position="458"/>
    </location>
</feature>
<sequence length="751" mass="86249">MMKKRLFIISNRLPLTIETTDNNVTMRQSSGGLISAITTYLKGSGKEFFSEKIWAGVPGCTEKIWDIANNEHSPADYNYLPVFMKSKMYELYYNGFSNSLLWPLFHYFPSFAEYHSSYFDAYMEANRSFADILSKQVRNEDFVWIHDYHLLPLAGMLREKFPKLTIGFFLHIPFPSYEIFRVIPKQWQREILTGMLGADLIGFHTVDYSSHFLSCVEMALKTGHDGQHISWENRQIKVDAFPISIDFDLFNNAYDNTKVEAIRKTYLKLKKDKKLLFSVDRLDYTKGLYNRLKGFKKFLLANPEYHGKVVFALVVVPSRDSIRKYAERKKIIDEFIGNLNSTLGTINWQPIIYQYNHLDFEQLIALYTTCDVALITPLRDGMNLVSKEFVASRKDKQGVLILSEMAGAARELTEALLINPNDTDEIAEMIKQGFEMEKKEQEERITAMQERISRYDVNAWAGDFLSQLKEVKDVQLGFEIKFLDNFSKARLLENYSAAQKRLILLDYDGTLVPFSKDPLSATPGNKVLELLDLLSREEQNTVYIVSGRDSVTLEKWLGHLPVGLIAEHGAKIRHPNGSWENETAGNESDWMGRIEKQMDKFVSKCPHSFIEKKDFSIAWHYRNADLTEGMIRAKELYEELFNGTTHLPLNVLNGNKVIEVRNKGVNKGAAIEKLTMSSYDFVLCIGDDKTDEDMFVKLARMTEAYTIKVGNEASFAKYNLHSPYLVHSLLESMSIIPKKDSWAAGEIKSAL</sequence>
<dbReference type="Pfam" id="PF02358">
    <property type="entry name" value="Trehalose_PPase"/>
    <property type="match status" value="1"/>
</dbReference>
<dbReference type="RefSeq" id="WP_147031451.1">
    <property type="nucleotide sequence ID" value="NZ_CP042436.1"/>
</dbReference>
<evidence type="ECO:0000313" key="4">
    <source>
        <dbReference type="EMBL" id="QEC62874.1"/>
    </source>
</evidence>
<dbReference type="OrthoDB" id="9761633at2"/>
<dbReference type="NCBIfam" id="TIGR00685">
    <property type="entry name" value="T6PP"/>
    <property type="match status" value="1"/>
</dbReference>
<keyword evidence="5" id="KW-1185">Reference proteome</keyword>
<dbReference type="NCBIfam" id="TIGR01484">
    <property type="entry name" value="HAD-SF-IIB"/>
    <property type="match status" value="1"/>
</dbReference>
<dbReference type="Proteomes" id="UP000321479">
    <property type="component" value="Chromosome"/>
</dbReference>
<organism evidence="4 5">
    <name type="scientific">Mucilaginibacter ginsenosidivorans</name>
    <dbReference type="NCBI Taxonomy" id="398053"/>
    <lineage>
        <taxon>Bacteria</taxon>
        <taxon>Pseudomonadati</taxon>
        <taxon>Bacteroidota</taxon>
        <taxon>Sphingobacteriia</taxon>
        <taxon>Sphingobacteriales</taxon>
        <taxon>Sphingobacteriaceae</taxon>
        <taxon>Mucilaginibacter</taxon>
    </lineage>
</organism>
<comment type="similarity">
    <text evidence="2">Belongs to the glycosyltransferase 20 family.</text>
</comment>
<dbReference type="Pfam" id="PF00982">
    <property type="entry name" value="Glyco_transf_20"/>
    <property type="match status" value="1"/>
</dbReference>
<dbReference type="Gene3D" id="3.40.50.2000">
    <property type="entry name" value="Glycogen Phosphorylase B"/>
    <property type="match status" value="2"/>
</dbReference>
<dbReference type="AlphaFoldDB" id="A0A5B8UUZ2"/>
<dbReference type="InterPro" id="IPR006379">
    <property type="entry name" value="HAD-SF_hydro_IIB"/>
</dbReference>
<evidence type="ECO:0000256" key="2">
    <source>
        <dbReference type="ARBA" id="ARBA00008799"/>
    </source>
</evidence>
<proteinExistence type="inferred from homology"/>
<dbReference type="NCBIfam" id="NF011071">
    <property type="entry name" value="PRK14501.1"/>
    <property type="match status" value="1"/>
</dbReference>
<dbReference type="GO" id="GO:0004805">
    <property type="term" value="F:trehalose-phosphatase activity"/>
    <property type="evidence" value="ECO:0007669"/>
    <property type="project" value="TreeGrafter"/>
</dbReference>
<dbReference type="GO" id="GO:0005829">
    <property type="term" value="C:cytosol"/>
    <property type="evidence" value="ECO:0007669"/>
    <property type="project" value="TreeGrafter"/>
</dbReference>
<dbReference type="CDD" id="cd01627">
    <property type="entry name" value="HAD_TPP"/>
    <property type="match status" value="1"/>
</dbReference>
<dbReference type="Gene3D" id="3.30.70.1020">
    <property type="entry name" value="Trehalose-6-phosphate phosphatase related protein, domain 2"/>
    <property type="match status" value="1"/>
</dbReference>
<protein>
    <submittedName>
        <fullName evidence="4">Bifunctional alpha,alpha-trehalose-phosphate synthase (UDP-forming)/trehalose-phosphatase</fullName>
    </submittedName>
</protein>
<dbReference type="InterPro" id="IPR036412">
    <property type="entry name" value="HAD-like_sf"/>
</dbReference>
<dbReference type="PANTHER" id="PTHR10788:SF106">
    <property type="entry name" value="BCDNA.GH08860"/>
    <property type="match status" value="1"/>
</dbReference>
<evidence type="ECO:0000313" key="5">
    <source>
        <dbReference type="Proteomes" id="UP000321479"/>
    </source>
</evidence>
<dbReference type="SUPFAM" id="SSF53756">
    <property type="entry name" value="UDP-Glycosyltransferase/glycogen phosphorylase"/>
    <property type="match status" value="1"/>
</dbReference>
<name>A0A5B8UUZ2_9SPHI</name>
<dbReference type="InterPro" id="IPR023214">
    <property type="entry name" value="HAD_sf"/>
</dbReference>
<dbReference type="InterPro" id="IPR003337">
    <property type="entry name" value="Trehalose_PPase"/>
</dbReference>
<dbReference type="CDD" id="cd03788">
    <property type="entry name" value="GT20_TPS"/>
    <property type="match status" value="1"/>
</dbReference>
<evidence type="ECO:0000256" key="3">
    <source>
        <dbReference type="SAM" id="Coils"/>
    </source>
</evidence>
<comment type="similarity">
    <text evidence="1">In the C-terminal section; belongs to the trehalose phosphatase family.</text>
</comment>
<dbReference type="KEGG" id="mgin:FRZ54_09880"/>
<dbReference type="PANTHER" id="PTHR10788">
    <property type="entry name" value="TREHALOSE-6-PHOSPHATE SYNTHASE"/>
    <property type="match status" value="1"/>
</dbReference>
<dbReference type="GO" id="GO:0005992">
    <property type="term" value="P:trehalose biosynthetic process"/>
    <property type="evidence" value="ECO:0007669"/>
    <property type="project" value="InterPro"/>
</dbReference>
<reference evidence="4 5" key="1">
    <citation type="journal article" date="2017" name="Curr. Microbiol.">
        <title>Mucilaginibacter ginsenosidivorans sp. nov., Isolated from Soil of Ginseng Field.</title>
        <authorList>
            <person name="Kim M.M."/>
            <person name="Siddiqi M.Z."/>
            <person name="Im W.T."/>
        </authorList>
    </citation>
    <scope>NUCLEOTIDE SEQUENCE [LARGE SCALE GENOMIC DNA]</scope>
    <source>
        <strain evidence="4 5">Gsoil 3017</strain>
    </source>
</reference>
<gene>
    <name evidence="4" type="ORF">FRZ54_09880</name>
</gene>
<keyword evidence="3" id="KW-0175">Coiled coil</keyword>
<evidence type="ECO:0000256" key="1">
    <source>
        <dbReference type="ARBA" id="ARBA00006330"/>
    </source>
</evidence>